<evidence type="ECO:0000313" key="1">
    <source>
        <dbReference type="EMBL" id="QSG14288.1"/>
    </source>
</evidence>
<accession>A0A897NNI8</accession>
<sequence length="98" mass="11077">MKRADALDEEPKTVTNNERTVAATSTVRITHGWEKTPGDYALEYKVGTGDWTQSNITARLTQREQICYERQIQIDPDEDTNSFNVTTVTNVDAPCPEE</sequence>
<proteinExistence type="predicted"/>
<organism evidence="1 2">
    <name type="scientific">Halapricum desulfuricans</name>
    <dbReference type="NCBI Taxonomy" id="2841257"/>
    <lineage>
        <taxon>Archaea</taxon>
        <taxon>Methanobacteriati</taxon>
        <taxon>Methanobacteriota</taxon>
        <taxon>Stenosarchaea group</taxon>
        <taxon>Halobacteria</taxon>
        <taxon>Halobacteriales</taxon>
        <taxon>Haloarculaceae</taxon>
        <taxon>Halapricum</taxon>
    </lineage>
</organism>
<keyword evidence="2" id="KW-1185">Reference proteome</keyword>
<name>A0A897NNI8_9EURY</name>
<reference evidence="1 2" key="1">
    <citation type="submission" date="2020-11" db="EMBL/GenBank/DDBJ databases">
        <title>Carbohydrate-dependent, anaerobic sulfur respiration: A novel catabolism in halophilic archaea.</title>
        <authorList>
            <person name="Sorokin D.Y."/>
            <person name="Messina E."/>
            <person name="Smedile F."/>
            <person name="La Cono V."/>
            <person name="Hallsworth J.E."/>
            <person name="Yakimov M.M."/>
        </authorList>
    </citation>
    <scope>NUCLEOTIDE SEQUENCE [LARGE SCALE GENOMIC DNA]</scope>
    <source>
        <strain evidence="1 2">HSR-Est</strain>
    </source>
</reference>
<evidence type="ECO:0000313" key="2">
    <source>
        <dbReference type="Proteomes" id="UP000663292"/>
    </source>
</evidence>
<dbReference type="Proteomes" id="UP000663292">
    <property type="component" value="Chromosome"/>
</dbReference>
<protein>
    <submittedName>
        <fullName evidence="1">Putative membrane-associated or secreted trancriptional regulator</fullName>
    </submittedName>
</protein>
<dbReference type="EMBL" id="CP064791">
    <property type="protein sequence ID" value="QSG14288.1"/>
    <property type="molecule type" value="Genomic_DNA"/>
</dbReference>
<dbReference type="AlphaFoldDB" id="A0A897NNI8"/>
<gene>
    <name evidence="1" type="ORF">HSEST_0743</name>
</gene>